<gene>
    <name evidence="1" type="ORF">TCE0_018r04972</name>
</gene>
<name>A0A510NV44_TALPI</name>
<evidence type="ECO:0000313" key="2">
    <source>
        <dbReference type="Proteomes" id="UP000053095"/>
    </source>
</evidence>
<proteinExistence type="predicted"/>
<protein>
    <submittedName>
        <fullName evidence="1">Uncharacterized protein</fullName>
    </submittedName>
</protein>
<reference evidence="2" key="1">
    <citation type="journal article" date="2015" name="Genome Announc.">
        <title>Draft genome sequence of Talaromyces cellulolyticus strain Y-94, a source of lignocellulosic biomass-degrading enzymes.</title>
        <authorList>
            <person name="Fujii T."/>
            <person name="Koike H."/>
            <person name="Sawayama S."/>
            <person name="Yano S."/>
            <person name="Inoue H."/>
        </authorList>
    </citation>
    <scope>NUCLEOTIDE SEQUENCE [LARGE SCALE GENOMIC DNA]</scope>
    <source>
        <strain evidence="2">Y-94</strain>
    </source>
</reference>
<organism evidence="1 2">
    <name type="scientific">Talaromyces pinophilus</name>
    <name type="common">Penicillium pinophilum</name>
    <dbReference type="NCBI Taxonomy" id="128442"/>
    <lineage>
        <taxon>Eukaryota</taxon>
        <taxon>Fungi</taxon>
        <taxon>Dikarya</taxon>
        <taxon>Ascomycota</taxon>
        <taxon>Pezizomycotina</taxon>
        <taxon>Eurotiomycetes</taxon>
        <taxon>Eurotiomycetidae</taxon>
        <taxon>Eurotiales</taxon>
        <taxon>Trichocomaceae</taxon>
        <taxon>Talaromyces</taxon>
        <taxon>Talaromyces sect. Talaromyces</taxon>
    </lineage>
</organism>
<keyword evidence="2" id="KW-1185">Reference proteome</keyword>
<sequence>MPPDLVKPLAAFCTQSKSQRFIKTVRNLGDAWRTLSEQPSLEHTDSAVIETTFDLNFNFKKVFNSRQDFSAKFDIPPLETASQEWQSTPVTSSTTSPRHFRIFADYGTDFIWLNDNDPTYNGESSYIELEDALAGLPHEVFDNYDAWVEIYTANFKERCDDPGDYSVHVFPTATEEVAWNVAGFLLAWRIAMAPHVGSIELAVGREKYLLKKGDDTGNWITYTFLEDQAVFLAKKETVE</sequence>
<dbReference type="EMBL" id="DF933814">
    <property type="protein sequence ID" value="GAM36126.1"/>
    <property type="molecule type" value="Genomic_DNA"/>
</dbReference>
<dbReference type="Proteomes" id="UP000053095">
    <property type="component" value="Unassembled WGS sequence"/>
</dbReference>
<dbReference type="AlphaFoldDB" id="A0A510NV44"/>
<accession>A0A510NV44</accession>
<evidence type="ECO:0000313" key="1">
    <source>
        <dbReference type="EMBL" id="GAM36126.1"/>
    </source>
</evidence>